<name>A0A2T2P0B0_CORCC</name>
<dbReference type="AlphaFoldDB" id="A0A2T2P0B0"/>
<dbReference type="InterPro" id="IPR050282">
    <property type="entry name" value="Cycloisomerase_2"/>
</dbReference>
<dbReference type="GO" id="GO:0017057">
    <property type="term" value="F:6-phosphogluconolactonase activity"/>
    <property type="evidence" value="ECO:0007669"/>
    <property type="project" value="TreeGrafter"/>
</dbReference>
<evidence type="ECO:0000313" key="3">
    <source>
        <dbReference type="Proteomes" id="UP000240883"/>
    </source>
</evidence>
<dbReference type="Gene3D" id="2.130.10.10">
    <property type="entry name" value="YVTN repeat-like/Quinoprotein amine dehydrogenase"/>
    <property type="match status" value="1"/>
</dbReference>
<dbReference type="PANTHER" id="PTHR30344:SF4">
    <property type="entry name" value="CYCLASE, PUTATIVE (AFU_ORTHOLOGUE AFUA_6G11580)-RELATED"/>
    <property type="match status" value="1"/>
</dbReference>
<keyword evidence="3" id="KW-1185">Reference proteome</keyword>
<organism evidence="2 3">
    <name type="scientific">Corynespora cassiicola Philippines</name>
    <dbReference type="NCBI Taxonomy" id="1448308"/>
    <lineage>
        <taxon>Eukaryota</taxon>
        <taxon>Fungi</taxon>
        <taxon>Dikarya</taxon>
        <taxon>Ascomycota</taxon>
        <taxon>Pezizomycotina</taxon>
        <taxon>Dothideomycetes</taxon>
        <taxon>Pleosporomycetidae</taxon>
        <taxon>Pleosporales</taxon>
        <taxon>Corynesporascaceae</taxon>
        <taxon>Corynespora</taxon>
    </lineage>
</organism>
<dbReference type="SUPFAM" id="SSF75011">
    <property type="entry name" value="3-carboxy-cis,cis-mucoante lactonizing enzyme"/>
    <property type="match status" value="1"/>
</dbReference>
<dbReference type="PANTHER" id="PTHR30344">
    <property type="entry name" value="6-PHOSPHOGLUCONOLACTONASE-RELATED"/>
    <property type="match status" value="1"/>
</dbReference>
<gene>
    <name evidence="2" type="ORF">BS50DRAFT_517950</name>
</gene>
<sequence>MRASYTLPLAAFAAPVLGKAHYFFSGFFAGETIVGVEFDDATSSLTLMHNITTQASSGSKWIAIDERKQNLYVGTTGFFQSYEISGDGSLAYKSDITLSSACQNANYIAVTNASPYTVFTVPYSDGCPAQAVSVDKNGSLQAVVANLTYNDKAGVHGLSVSPNNDFVYSADDMGNAVWVHSFDSSTDTVEEVQYLEAPEGSNPRHLGAHPNGQWVYVIYEEANSLAVYKRDNDTGLLTGMNTTYPLIPSTFTNTSSYWADEVMFSLPSNDATSPKYLITGTRSRSTNATGYISAFALDSSTGGILEQLFLLPTTASGGSANAVAPAPFSEQYFAITDSGANFIEMWKISDDGKEAEAVAHLGLENGPANVVWHS</sequence>
<dbReference type="InterPro" id="IPR019405">
    <property type="entry name" value="Lactonase_7-beta_prop"/>
</dbReference>
<proteinExistence type="inferred from homology"/>
<evidence type="ECO:0000313" key="2">
    <source>
        <dbReference type="EMBL" id="PSN71124.1"/>
    </source>
</evidence>
<dbReference type="EMBL" id="KZ678131">
    <property type="protein sequence ID" value="PSN71124.1"/>
    <property type="molecule type" value="Genomic_DNA"/>
</dbReference>
<dbReference type="InterPro" id="IPR015943">
    <property type="entry name" value="WD40/YVTN_repeat-like_dom_sf"/>
</dbReference>
<reference evidence="2 3" key="1">
    <citation type="journal article" date="2018" name="Front. Microbiol.">
        <title>Genome-Wide Analysis of Corynespora cassiicola Leaf Fall Disease Putative Effectors.</title>
        <authorList>
            <person name="Lopez D."/>
            <person name="Ribeiro S."/>
            <person name="Label P."/>
            <person name="Fumanal B."/>
            <person name="Venisse J.S."/>
            <person name="Kohler A."/>
            <person name="de Oliveira R.R."/>
            <person name="Labutti K."/>
            <person name="Lipzen A."/>
            <person name="Lail K."/>
            <person name="Bauer D."/>
            <person name="Ohm R.A."/>
            <person name="Barry K.W."/>
            <person name="Spatafora J."/>
            <person name="Grigoriev I.V."/>
            <person name="Martin F.M."/>
            <person name="Pujade-Renaud V."/>
        </authorList>
    </citation>
    <scope>NUCLEOTIDE SEQUENCE [LARGE SCALE GENOMIC DNA]</scope>
    <source>
        <strain evidence="2 3">Philippines</strain>
    </source>
</reference>
<protein>
    <submittedName>
        <fullName evidence="2">3-carboxy-cis,cis-mucoante lactonizing enzyme</fullName>
    </submittedName>
</protein>
<dbReference type="Proteomes" id="UP000240883">
    <property type="component" value="Unassembled WGS sequence"/>
</dbReference>
<dbReference type="OrthoDB" id="1715191at2759"/>
<dbReference type="Pfam" id="PF10282">
    <property type="entry name" value="Lactonase"/>
    <property type="match status" value="1"/>
</dbReference>
<dbReference type="STRING" id="1448308.A0A2T2P0B0"/>
<comment type="similarity">
    <text evidence="1">Belongs to the cycloisomerase 2 family.</text>
</comment>
<accession>A0A2T2P0B0</accession>
<evidence type="ECO:0000256" key="1">
    <source>
        <dbReference type="ARBA" id="ARBA00005564"/>
    </source>
</evidence>